<comment type="similarity">
    <text evidence="1">Belongs to the protein kinase superfamily. NEK Ser/Thr protein kinase family. NIMA subfamily.</text>
</comment>
<feature type="compositionally biased region" description="Basic and acidic residues" evidence="11">
    <location>
        <begin position="1418"/>
        <end position="1427"/>
    </location>
</feature>
<dbReference type="PROSITE" id="PS00108">
    <property type="entry name" value="PROTEIN_KINASE_ST"/>
    <property type="match status" value="1"/>
</dbReference>
<evidence type="ECO:0000256" key="7">
    <source>
        <dbReference type="ARBA" id="ARBA00022840"/>
    </source>
</evidence>
<feature type="binding site" evidence="10">
    <location>
        <position position="1321"/>
    </location>
    <ligand>
        <name>ATP</name>
        <dbReference type="ChEBI" id="CHEBI:30616"/>
    </ligand>
</feature>
<dbReference type="PANTHER" id="PTHR43671">
    <property type="entry name" value="SERINE/THREONINE-PROTEIN KINASE NEK"/>
    <property type="match status" value="1"/>
</dbReference>
<reference evidence="14 15" key="1">
    <citation type="submission" date="2013-07" db="EMBL/GenBank/DDBJ databases">
        <authorList>
            <person name="Stoco P.H."/>
            <person name="Wagner G."/>
            <person name="Gerber A."/>
            <person name="Zaha A."/>
            <person name="Thompson C."/>
            <person name="Bartholomeu D.C."/>
            <person name="Luckemeyer D.D."/>
            <person name="Bahia D."/>
            <person name="Loreto E."/>
            <person name="Prestes E.B."/>
            <person name="Lima F.M."/>
            <person name="Rodrigues-Luiz G."/>
            <person name="Vallejo G.A."/>
            <person name="Filho J.F."/>
            <person name="Monteiro K.M."/>
            <person name="Tyler K.M."/>
            <person name="de Almeida L.G."/>
            <person name="Ortiz M.F."/>
            <person name="Siervo M.A."/>
            <person name="de Moraes M.H."/>
            <person name="Cunha O.L."/>
            <person name="Mendonca-Neto R."/>
            <person name="Silva R."/>
            <person name="Teixeira S.M."/>
            <person name="Murta S.M."/>
            <person name="Sincero T.C."/>
            <person name="Mendes T.A."/>
            <person name="Urmenyi T.P."/>
            <person name="Silva V.G."/>
            <person name="da Rocha W.D."/>
            <person name="Andersson B."/>
            <person name="Romanha A.J."/>
            <person name="Steindel M."/>
            <person name="de Vasconcelos A.T."/>
            <person name="Grisard E.C."/>
        </authorList>
    </citation>
    <scope>NUCLEOTIDE SEQUENCE [LARGE SCALE GENOMIC DNA]</scope>
    <source>
        <strain evidence="14 15">SC58</strain>
    </source>
</reference>
<evidence type="ECO:0000313" key="14">
    <source>
        <dbReference type="EMBL" id="ESL08276.1"/>
    </source>
</evidence>
<keyword evidence="4" id="KW-0808">Transferase</keyword>
<dbReference type="GO" id="GO:0004674">
    <property type="term" value="F:protein serine/threonine kinase activity"/>
    <property type="evidence" value="ECO:0007669"/>
    <property type="project" value="UniProtKB-KW"/>
</dbReference>
<dbReference type="InterPro" id="IPR050660">
    <property type="entry name" value="NEK_Ser/Thr_kinase"/>
</dbReference>
<comment type="catalytic activity">
    <reaction evidence="8">
        <text>L-threonyl-[protein] + ATP = O-phospho-L-threonyl-[protein] + ADP + H(+)</text>
        <dbReference type="Rhea" id="RHEA:46608"/>
        <dbReference type="Rhea" id="RHEA-COMP:11060"/>
        <dbReference type="Rhea" id="RHEA-COMP:11605"/>
        <dbReference type="ChEBI" id="CHEBI:15378"/>
        <dbReference type="ChEBI" id="CHEBI:30013"/>
        <dbReference type="ChEBI" id="CHEBI:30616"/>
        <dbReference type="ChEBI" id="CHEBI:61977"/>
        <dbReference type="ChEBI" id="CHEBI:456216"/>
        <dbReference type="EC" id="2.7.11.1"/>
    </reaction>
</comment>
<evidence type="ECO:0000256" key="4">
    <source>
        <dbReference type="ARBA" id="ARBA00022679"/>
    </source>
</evidence>
<evidence type="ECO:0000313" key="15">
    <source>
        <dbReference type="Proteomes" id="UP000031737"/>
    </source>
</evidence>
<comment type="catalytic activity">
    <reaction evidence="9">
        <text>L-seryl-[protein] + ATP = O-phospho-L-seryl-[protein] + ADP + H(+)</text>
        <dbReference type="Rhea" id="RHEA:17989"/>
        <dbReference type="Rhea" id="RHEA-COMP:9863"/>
        <dbReference type="Rhea" id="RHEA-COMP:11604"/>
        <dbReference type="ChEBI" id="CHEBI:15378"/>
        <dbReference type="ChEBI" id="CHEBI:29999"/>
        <dbReference type="ChEBI" id="CHEBI:30616"/>
        <dbReference type="ChEBI" id="CHEBI:83421"/>
        <dbReference type="ChEBI" id="CHEBI:456216"/>
        <dbReference type="EC" id="2.7.11.1"/>
    </reaction>
</comment>
<feature type="domain" description="Protein kinase" evidence="13">
    <location>
        <begin position="1292"/>
        <end position="1687"/>
    </location>
</feature>
<feature type="compositionally biased region" description="Polar residues" evidence="11">
    <location>
        <begin position="1382"/>
        <end position="1392"/>
    </location>
</feature>
<feature type="region of interest" description="Disordered" evidence="11">
    <location>
        <begin position="1382"/>
        <end position="1428"/>
    </location>
</feature>
<keyword evidence="12" id="KW-1133">Transmembrane helix</keyword>
<keyword evidence="12" id="KW-0472">Membrane</keyword>
<dbReference type="InterPro" id="IPR000719">
    <property type="entry name" value="Prot_kinase_dom"/>
</dbReference>
<keyword evidence="12" id="KW-0812">Transmembrane</keyword>
<dbReference type="Pfam" id="PF07714">
    <property type="entry name" value="PK_Tyr_Ser-Thr"/>
    <property type="match status" value="1"/>
</dbReference>
<sequence>MRVSPATPLWCAAATERLTAQLCAVQSLRLLRVAMELLYCERFNMSMQQINADEHENVSAALSPQNFLNSFILVKGRVMRAMNKLRSLSLRLCELTGGNSQLSAHLHAALYRWEASAEIFNRDDGFHCDRAELVAVLDDITVCVEGALLELCSDGKPGLFDNPAVVVFTKKADKVRGESIRGTSRSRGWYNGYSRYGAAGVFLALSRWLGLDLSVILSTTVLRSLLATFTVVVSIPVVRILLDLDALSSAGSSIFLGSNRTVVLAPYYTMNAVWTFLFALQLVLLMGMGFVFLILLSNASSNLAYAAVLQALCVQGAACVQWTGSTPSGVDDVFNKKGDDGEKDMSLTARNAFTLKKDSNPLFPATHHPCGEAYARTLCGGAPDAGLPQQYPYGHFCHNQAFCASPVASAAGCHGPKAALPDTVEIEKETSPPSPEVGDRDCFFYLRCMQAERESQKLFTEAPSGVGDKYKESSAVSSKPDSTARICCHLTENLQDCVCPLLIVEYVPRTKASGENFKPRELKERYPVVYCNLPALELLHYRCITDLAGKDLEDIFRLYRNPRRLSHSKRGKRESIASALPALPQRQRQNSQGRPIIVPLPPSKEQGQWEKSQTAEKIADLRWLFKNGVEELLTAQVLHNSLHFDVYAMSIGNITLPFSFCDERQSLNTPPSTEKMYLVLLFLRETYKEAKDAPWRFSNSHVCGESAPQAATAHEYPMGELFSTPMQKRASTANSVTSSLFYRRGSLMSDGEPASKDPQVDNSRRRRSTRTAPTGHARAKRRSTVKWHSSTISAERGHAVDHVTAQLLQEKLSSLFAIHEVELSSCVPEAFLINFVALMIFVNWVLKRYKRVNCLVDSENMFILLKLRAIDDVPLLKSNSQTLREGTILPSGSDATNSESRRRSSHDAGVESLLSANLLEYLRVCDANIQFTANGCTLCFPYTTQERLALIEDAGTLQLSTLRGLSLFGVTVTNALTEDAVAQTSGKMVQLQQYAAAEKPFSEAVCKAKLGPSRKTEEKNLNDLSNLKRESVSKPDYNSSFSGAFAAPLVQPVEEMSGISMGSMARLPQIFSNEHSKTTDPTAHAVTVVSALESRSGFDVSQGGSPEWFSVSTFARFHNIFGRPPGRSWSDPMAASVSSHSLLGGKVTSYSKRYLHFFLYMKENREDVVQHLWSRGHSATMVSDPMAMKRYLFSGMDAFDVVFIEWSEKLVTPEICELIYENAGSKTTILYVLNEDACFVPLPPDTPDESVLRLRDIGEVFTNPTIGRNLSLYIRQRQLRHEMVQIRWRKSYQIVRQIGGGAFGDVYEVYLFVSRGRLAMKRLFLNGASNRLLEQLNREVLIMSQMDHPNIVSFSHSSMEDNAYCIFMELCDGTLGQRLQRGSATMQDSQRLQKPPLQRLSNGAPFPLQPDGNTSNRPDAEPDEVSKIPEPLTAREIVLVLRDIASGIAYMHSKGIVHRDIKPCNILFCNGVAKIGDFGSAAEECTAKPLVNMKGTLAYMSPEVLLGEPYGRPCDMWSFGCLLAEIIGLRLGHLQGLHFPALVELYKSIPQAGSLPITVANYKGGKLQHHFGTTTTQRILGAMKDACHDAYSKRGGSPTQRRCVTSAIGKDRLQSSENQALSEDKFQSSMGCDSARAVTYITSNSTTFLGSEKAELPESLVELLENLLRRDPKKRMTAEEVLHHPTTWDVEWMEMVVRAVEEVCSLDTDDALVDASQGETSAEREENLDLSISSV</sequence>
<dbReference type="InterPro" id="IPR008271">
    <property type="entry name" value="Ser/Thr_kinase_AS"/>
</dbReference>
<feature type="compositionally biased region" description="Basic and acidic residues" evidence="11">
    <location>
        <begin position="753"/>
        <end position="763"/>
    </location>
</feature>
<dbReference type="InterPro" id="IPR011009">
    <property type="entry name" value="Kinase-like_dom_sf"/>
</dbReference>
<keyword evidence="6 14" id="KW-0418">Kinase</keyword>
<dbReference type="OrthoDB" id="243654at2759"/>
<dbReference type="Gene3D" id="1.10.510.10">
    <property type="entry name" value="Transferase(Phosphotransferase) domain 1"/>
    <property type="match status" value="2"/>
</dbReference>
<keyword evidence="3" id="KW-0723">Serine/threonine-protein kinase</keyword>
<evidence type="ECO:0000256" key="5">
    <source>
        <dbReference type="ARBA" id="ARBA00022741"/>
    </source>
</evidence>
<feature type="transmembrane region" description="Helical" evidence="12">
    <location>
        <begin position="303"/>
        <end position="324"/>
    </location>
</feature>
<evidence type="ECO:0000256" key="9">
    <source>
        <dbReference type="ARBA" id="ARBA00048679"/>
    </source>
</evidence>
<feature type="region of interest" description="Disordered" evidence="11">
    <location>
        <begin position="1715"/>
        <end position="1735"/>
    </location>
</feature>
<comment type="caution">
    <text evidence="14">The sequence shown here is derived from an EMBL/GenBank/DDBJ whole genome shotgun (WGS) entry which is preliminary data.</text>
</comment>
<dbReference type="PROSITE" id="PS50011">
    <property type="entry name" value="PROTEIN_KINASE_DOM"/>
    <property type="match status" value="1"/>
</dbReference>
<organism evidence="14 15">
    <name type="scientific">Trypanosoma rangeli SC58</name>
    <dbReference type="NCBI Taxonomy" id="429131"/>
    <lineage>
        <taxon>Eukaryota</taxon>
        <taxon>Discoba</taxon>
        <taxon>Euglenozoa</taxon>
        <taxon>Kinetoplastea</taxon>
        <taxon>Metakinetoplastina</taxon>
        <taxon>Trypanosomatida</taxon>
        <taxon>Trypanosomatidae</taxon>
        <taxon>Trypanosoma</taxon>
        <taxon>Herpetosoma</taxon>
    </lineage>
</organism>
<dbReference type="EC" id="2.7.11.1" evidence="2"/>
<evidence type="ECO:0000256" key="3">
    <source>
        <dbReference type="ARBA" id="ARBA00022527"/>
    </source>
</evidence>
<feature type="region of interest" description="Disordered" evidence="11">
    <location>
        <begin position="569"/>
        <end position="609"/>
    </location>
</feature>
<dbReference type="PANTHER" id="PTHR43671:SF98">
    <property type="entry name" value="SERINE_THREONINE-PROTEIN KINASE NEK11"/>
    <property type="match status" value="1"/>
</dbReference>
<feature type="region of interest" description="Disordered" evidence="11">
    <location>
        <begin position="747"/>
        <end position="784"/>
    </location>
</feature>
<evidence type="ECO:0000256" key="1">
    <source>
        <dbReference type="ARBA" id="ARBA00010886"/>
    </source>
</evidence>
<keyword evidence="7 10" id="KW-0067">ATP-binding</keyword>
<dbReference type="PROSITE" id="PS00107">
    <property type="entry name" value="PROTEIN_KINASE_ATP"/>
    <property type="match status" value="1"/>
</dbReference>
<dbReference type="SUPFAM" id="SSF56112">
    <property type="entry name" value="Protein kinase-like (PK-like)"/>
    <property type="match status" value="1"/>
</dbReference>
<gene>
    <name evidence="14" type="ORF">TRSC58_04023</name>
</gene>
<evidence type="ECO:0000256" key="8">
    <source>
        <dbReference type="ARBA" id="ARBA00047899"/>
    </source>
</evidence>
<feature type="transmembrane region" description="Helical" evidence="12">
    <location>
        <begin position="193"/>
        <end position="209"/>
    </location>
</feature>
<protein>
    <recommendedName>
        <fullName evidence="2">non-specific serine/threonine protein kinase</fullName>
        <ecNumber evidence="2">2.7.11.1</ecNumber>
    </recommendedName>
</protein>
<evidence type="ECO:0000256" key="2">
    <source>
        <dbReference type="ARBA" id="ARBA00012513"/>
    </source>
</evidence>
<dbReference type="SMART" id="SM00220">
    <property type="entry name" value="S_TKc"/>
    <property type="match status" value="1"/>
</dbReference>
<evidence type="ECO:0000256" key="12">
    <source>
        <dbReference type="SAM" id="Phobius"/>
    </source>
</evidence>
<keyword evidence="5 10" id="KW-0547">Nucleotide-binding</keyword>
<accession>A0A061J2C0</accession>
<feature type="transmembrane region" description="Helical" evidence="12">
    <location>
        <begin position="221"/>
        <end position="242"/>
    </location>
</feature>
<dbReference type="GO" id="GO:0005524">
    <property type="term" value="F:ATP binding"/>
    <property type="evidence" value="ECO:0007669"/>
    <property type="project" value="UniProtKB-UniRule"/>
</dbReference>
<evidence type="ECO:0000256" key="11">
    <source>
        <dbReference type="SAM" id="MobiDB-lite"/>
    </source>
</evidence>
<dbReference type="InterPro" id="IPR017441">
    <property type="entry name" value="Protein_kinase_ATP_BS"/>
</dbReference>
<dbReference type="VEuPathDB" id="TriTrypDB:TRSC58_04023"/>
<proteinExistence type="inferred from homology"/>
<dbReference type="Proteomes" id="UP000031737">
    <property type="component" value="Unassembled WGS sequence"/>
</dbReference>
<keyword evidence="15" id="KW-1185">Reference proteome</keyword>
<dbReference type="InterPro" id="IPR001245">
    <property type="entry name" value="Ser-Thr/Tyr_kinase_cat_dom"/>
</dbReference>
<name>A0A061J2C0_TRYRA</name>
<feature type="region of interest" description="Disordered" evidence="11">
    <location>
        <begin position="886"/>
        <end position="906"/>
    </location>
</feature>
<evidence type="ECO:0000256" key="6">
    <source>
        <dbReference type="ARBA" id="ARBA00022777"/>
    </source>
</evidence>
<feature type="transmembrane region" description="Helical" evidence="12">
    <location>
        <begin position="274"/>
        <end position="296"/>
    </location>
</feature>
<evidence type="ECO:0000256" key="10">
    <source>
        <dbReference type="PROSITE-ProRule" id="PRU10141"/>
    </source>
</evidence>
<evidence type="ECO:0000259" key="13">
    <source>
        <dbReference type="PROSITE" id="PS50011"/>
    </source>
</evidence>
<dbReference type="EMBL" id="AUPL01004023">
    <property type="protein sequence ID" value="ESL08276.1"/>
    <property type="molecule type" value="Genomic_DNA"/>
</dbReference>